<sequence>MIEGDLRLEADRAVDLVVYRMTTICRWASAPVGV</sequence>
<comment type="caution">
    <text evidence="1">The sequence shown here is derived from an EMBL/GenBank/DDBJ whole genome shotgun (WGS) entry which is preliminary data.</text>
</comment>
<reference evidence="1 2" key="1">
    <citation type="journal article" date="2013" name="Mar. Genomics">
        <title>Expression of sulfatases in Rhodopirellula baltica and the diversity of sulfatases in the genus Rhodopirellula.</title>
        <authorList>
            <person name="Wegner C.E."/>
            <person name="Richter-Heitmann T."/>
            <person name="Klindworth A."/>
            <person name="Klockow C."/>
            <person name="Richter M."/>
            <person name="Achstetter T."/>
            <person name="Glockner F.O."/>
            <person name="Harder J."/>
        </authorList>
    </citation>
    <scope>NUCLEOTIDE SEQUENCE [LARGE SCALE GENOMIC DNA]</scope>
    <source>
        <strain evidence="1 2">SH398</strain>
    </source>
</reference>
<dbReference type="EMBL" id="ANOF01000027">
    <property type="protein sequence ID" value="EMI28612.1"/>
    <property type="molecule type" value="Genomic_DNA"/>
</dbReference>
<evidence type="ECO:0000313" key="1">
    <source>
        <dbReference type="EMBL" id="EMI28612.1"/>
    </source>
</evidence>
<dbReference type="AlphaFoldDB" id="M5SLI1"/>
<organism evidence="1 2">
    <name type="scientific">Rhodopirellula europaea SH398</name>
    <dbReference type="NCBI Taxonomy" id="1263868"/>
    <lineage>
        <taxon>Bacteria</taxon>
        <taxon>Pseudomonadati</taxon>
        <taxon>Planctomycetota</taxon>
        <taxon>Planctomycetia</taxon>
        <taxon>Pirellulales</taxon>
        <taxon>Pirellulaceae</taxon>
        <taxon>Rhodopirellula</taxon>
    </lineage>
</organism>
<proteinExistence type="predicted"/>
<dbReference type="Proteomes" id="UP000011996">
    <property type="component" value="Unassembled WGS sequence"/>
</dbReference>
<dbReference type="PATRIC" id="fig|1263868.3.peg.906"/>
<gene>
    <name evidence="1" type="ORF">RESH_00833</name>
</gene>
<name>M5SLI1_9BACT</name>
<protein>
    <submittedName>
        <fullName evidence="1">Uncharacterized protein</fullName>
    </submittedName>
</protein>
<accession>M5SLI1</accession>
<evidence type="ECO:0000313" key="2">
    <source>
        <dbReference type="Proteomes" id="UP000011996"/>
    </source>
</evidence>